<feature type="transmembrane region" description="Helical" evidence="1">
    <location>
        <begin position="128"/>
        <end position="151"/>
    </location>
</feature>
<evidence type="ECO:0000313" key="3">
    <source>
        <dbReference type="Proteomes" id="UP000287746"/>
    </source>
</evidence>
<accession>A0A430G488</accession>
<dbReference type="Proteomes" id="UP000287746">
    <property type="component" value="Unassembled WGS sequence"/>
</dbReference>
<dbReference type="RefSeq" id="WP_126004368.1">
    <property type="nucleotide sequence ID" value="NZ_QQYZ01000007.1"/>
</dbReference>
<name>A0A430G488_9SPHN</name>
<gene>
    <name evidence="2" type="ORF">DAH66_09815</name>
</gene>
<evidence type="ECO:0000313" key="2">
    <source>
        <dbReference type="EMBL" id="RSY85979.1"/>
    </source>
</evidence>
<comment type="caution">
    <text evidence="2">The sequence shown here is derived from an EMBL/GenBank/DDBJ whole genome shotgun (WGS) entry which is preliminary data.</text>
</comment>
<protein>
    <submittedName>
        <fullName evidence="2">Uncharacterized protein</fullName>
    </submittedName>
</protein>
<keyword evidence="1" id="KW-0812">Transmembrane</keyword>
<dbReference type="InterPro" id="IPR046121">
    <property type="entry name" value="DUF6118"/>
</dbReference>
<evidence type="ECO:0000256" key="1">
    <source>
        <dbReference type="SAM" id="Phobius"/>
    </source>
</evidence>
<dbReference type="EMBL" id="QQYZ01000007">
    <property type="protein sequence ID" value="RSY85979.1"/>
    <property type="molecule type" value="Genomic_DNA"/>
</dbReference>
<proteinExistence type="predicted"/>
<organism evidence="2 3">
    <name type="scientific">Sphingomonas koreensis</name>
    <dbReference type="NCBI Taxonomy" id="93064"/>
    <lineage>
        <taxon>Bacteria</taxon>
        <taxon>Pseudomonadati</taxon>
        <taxon>Pseudomonadota</taxon>
        <taxon>Alphaproteobacteria</taxon>
        <taxon>Sphingomonadales</taxon>
        <taxon>Sphingomonadaceae</taxon>
        <taxon>Sphingomonas</taxon>
    </lineage>
</organism>
<dbReference type="AlphaFoldDB" id="A0A430G488"/>
<sequence>MTEELTQTAPADDPAIAFEELRRAVSLTRAAVEGLTAARERIPDYSDTLGEMLAVQKVADDRLSRIERSPAISLSPAAMAAEIVKASEAARAADQKQMHEARDEMLRAIGRIDTIVDHGRAAHQQRHLLISTGVAAAAGAMLLMAILPGAIARSLPASWHVPEWMAARTMGLDQREAGKRMISTARRESASRTR</sequence>
<dbReference type="Pfam" id="PF19613">
    <property type="entry name" value="DUF6118"/>
    <property type="match status" value="1"/>
</dbReference>
<keyword evidence="1" id="KW-0472">Membrane</keyword>
<keyword evidence="1" id="KW-1133">Transmembrane helix</keyword>
<reference evidence="2 3" key="1">
    <citation type="submission" date="2018-07" db="EMBL/GenBank/DDBJ databases">
        <title>Genomic and Epidemiologic Investigation of an Indolent Hospital Outbreak.</title>
        <authorList>
            <person name="Johnson R.C."/>
            <person name="Deming C."/>
            <person name="Conlan S."/>
            <person name="Zellmer C.J."/>
            <person name="Michelin A.V."/>
            <person name="Lee-Lin S."/>
            <person name="Thomas P.J."/>
            <person name="Park M."/>
            <person name="Weingarten R.A."/>
            <person name="Less J."/>
            <person name="Dekker J.P."/>
            <person name="Frank K.M."/>
            <person name="Musser K.A."/>
            <person name="Mcquiston J.R."/>
            <person name="Henderson D.K."/>
            <person name="Lau A.F."/>
            <person name="Palmore T.N."/>
            <person name="Segre J.A."/>
        </authorList>
    </citation>
    <scope>NUCLEOTIDE SEQUENCE [LARGE SCALE GENOMIC DNA]</scope>
    <source>
        <strain evidence="2 3">SK-CDC1_0717</strain>
    </source>
</reference>